<keyword evidence="11 13" id="KW-0275">Fatty acid biosynthesis</keyword>
<feature type="transmembrane region" description="Helical" evidence="13">
    <location>
        <begin position="6"/>
        <end position="30"/>
    </location>
</feature>
<keyword evidence="5 13" id="KW-0444">Lipid biosynthesis</keyword>
<evidence type="ECO:0000256" key="10">
    <source>
        <dbReference type="ARBA" id="ARBA00023136"/>
    </source>
</evidence>
<dbReference type="Pfam" id="PF04387">
    <property type="entry name" value="PTPLA"/>
    <property type="match status" value="1"/>
</dbReference>
<evidence type="ECO:0000313" key="15">
    <source>
        <dbReference type="Proteomes" id="UP000815325"/>
    </source>
</evidence>
<comment type="pathway">
    <text evidence="2 13">Lipid metabolism; fatty acid biosynthesis.</text>
</comment>
<dbReference type="InterPro" id="IPR007482">
    <property type="entry name" value="Tyr_Pase-like_PTPLA"/>
</dbReference>
<organism evidence="14 15">
    <name type="scientific">Dunaliella salina</name>
    <name type="common">Green alga</name>
    <name type="synonym">Protococcus salinus</name>
    <dbReference type="NCBI Taxonomy" id="3046"/>
    <lineage>
        <taxon>Eukaryota</taxon>
        <taxon>Viridiplantae</taxon>
        <taxon>Chlorophyta</taxon>
        <taxon>core chlorophytes</taxon>
        <taxon>Chlorophyceae</taxon>
        <taxon>CS clade</taxon>
        <taxon>Chlamydomonadales</taxon>
        <taxon>Dunaliellaceae</taxon>
        <taxon>Dunaliella</taxon>
    </lineage>
</organism>
<dbReference type="PANTHER" id="PTHR11035">
    <property type="entry name" value="VERY-LONG-CHAIN (3R)-3-HYDROXYACYL-COA DEHYDRATASE"/>
    <property type="match status" value="1"/>
</dbReference>
<comment type="similarity">
    <text evidence="3 13">Belongs to the very long-chain fatty acids dehydratase HACD family.</text>
</comment>
<name>A0ABQ7GL32_DUNSA</name>
<comment type="function">
    <text evidence="13">Catalyzes the third of the four reactions of the long-chain fatty acids elongation cycle. This endoplasmic reticulum-bound enzymatic process, allows the addition of two carbons to the chain of long- and very long-chain fatty acids/VLCFAs per cycle. This enzyme catalyzes the dehydration of the 3-hydroxyacyl-CoA intermediate into trans-2,3-enoyl-CoA, within each cycle of fatty acid elongation. Thereby, it participates to the production of VLCFAs of different chain lengths that are involved in multiple biological processes as precursors of membrane lipids and lipid mediators.</text>
</comment>
<comment type="caution">
    <text evidence="14">The sequence shown here is derived from an EMBL/GenBank/DDBJ whole genome shotgun (WGS) entry which is preliminary data.</text>
</comment>
<evidence type="ECO:0000313" key="14">
    <source>
        <dbReference type="EMBL" id="KAF5835319.1"/>
    </source>
</evidence>
<keyword evidence="9 13" id="KW-0443">Lipid metabolism</keyword>
<evidence type="ECO:0000256" key="2">
    <source>
        <dbReference type="ARBA" id="ARBA00005194"/>
    </source>
</evidence>
<evidence type="ECO:0000256" key="5">
    <source>
        <dbReference type="ARBA" id="ARBA00022516"/>
    </source>
</evidence>
<evidence type="ECO:0000256" key="7">
    <source>
        <dbReference type="ARBA" id="ARBA00022832"/>
    </source>
</evidence>
<dbReference type="PANTHER" id="PTHR11035:SF35">
    <property type="entry name" value="VERY-LONG-CHAIN (3R)-3-HYDROXYACYL-COA DEHYDRATASE"/>
    <property type="match status" value="1"/>
</dbReference>
<feature type="transmembrane region" description="Helical" evidence="13">
    <location>
        <begin position="125"/>
        <end position="148"/>
    </location>
</feature>
<evidence type="ECO:0000256" key="9">
    <source>
        <dbReference type="ARBA" id="ARBA00023098"/>
    </source>
</evidence>
<accession>A0ABQ7GL32</accession>
<evidence type="ECO:0000256" key="13">
    <source>
        <dbReference type="RuleBase" id="RU363109"/>
    </source>
</evidence>
<evidence type="ECO:0000256" key="1">
    <source>
        <dbReference type="ARBA" id="ARBA00004141"/>
    </source>
</evidence>
<reference evidence="14" key="1">
    <citation type="submission" date="2017-08" db="EMBL/GenBank/DDBJ databases">
        <authorList>
            <person name="Polle J.E."/>
            <person name="Barry K."/>
            <person name="Cushman J."/>
            <person name="Schmutz J."/>
            <person name="Tran D."/>
            <person name="Hathwaick L.T."/>
            <person name="Yim W.C."/>
            <person name="Jenkins J."/>
            <person name="Mckie-Krisberg Z.M."/>
            <person name="Prochnik S."/>
            <person name="Lindquist E."/>
            <person name="Dockter R.B."/>
            <person name="Adam C."/>
            <person name="Molina H."/>
            <person name="Bunkerborg J."/>
            <person name="Jin E."/>
            <person name="Buchheim M."/>
            <person name="Magnuson J."/>
        </authorList>
    </citation>
    <scope>NUCLEOTIDE SEQUENCE</scope>
    <source>
        <strain evidence="14">CCAP 19/18</strain>
    </source>
</reference>
<keyword evidence="12 13" id="KW-0456">Lyase</keyword>
<comment type="catalytic activity">
    <reaction evidence="13">
        <text>a very-long-chain (3R)-3-hydroxyacyl-CoA = a very-long-chain (2E)-enoyl-CoA + H2O</text>
        <dbReference type="Rhea" id="RHEA:45812"/>
        <dbReference type="ChEBI" id="CHEBI:15377"/>
        <dbReference type="ChEBI" id="CHEBI:83728"/>
        <dbReference type="ChEBI" id="CHEBI:85440"/>
        <dbReference type="EC" id="4.2.1.134"/>
    </reaction>
</comment>
<keyword evidence="7 13" id="KW-0276">Fatty acid metabolism</keyword>
<keyword evidence="13" id="KW-0256">Endoplasmic reticulum</keyword>
<feature type="transmembrane region" description="Helical" evidence="13">
    <location>
        <begin position="168"/>
        <end position="187"/>
    </location>
</feature>
<evidence type="ECO:0000256" key="11">
    <source>
        <dbReference type="ARBA" id="ARBA00023160"/>
    </source>
</evidence>
<keyword evidence="10 13" id="KW-0472">Membrane</keyword>
<dbReference type="EMBL" id="MU069711">
    <property type="protein sequence ID" value="KAF5835319.1"/>
    <property type="molecule type" value="Genomic_DNA"/>
</dbReference>
<keyword evidence="6 13" id="KW-0812">Transmembrane</keyword>
<dbReference type="EC" id="4.2.1.134" evidence="4 13"/>
<protein>
    <recommendedName>
        <fullName evidence="4 13">Very-long-chain (3R)-3-hydroxyacyl-CoA dehydratase</fullName>
        <ecNumber evidence="4 13">4.2.1.134</ecNumber>
    </recommendedName>
</protein>
<gene>
    <name evidence="14" type="ORF">DUNSADRAFT_7551</name>
</gene>
<comment type="caution">
    <text evidence="13">Lacks conserved residue(s) required for the propagation of feature annotation.</text>
</comment>
<comment type="subcellular location">
    <subcellularLocation>
        <location evidence="13">Endoplasmic reticulum membrane</location>
        <topology evidence="13">Multi-pass membrane protein</topology>
    </subcellularLocation>
    <subcellularLocation>
        <location evidence="1">Membrane</location>
        <topology evidence="1">Multi-pass membrane protein</topology>
    </subcellularLocation>
</comment>
<evidence type="ECO:0000256" key="8">
    <source>
        <dbReference type="ARBA" id="ARBA00022989"/>
    </source>
</evidence>
<evidence type="ECO:0000256" key="3">
    <source>
        <dbReference type="ARBA" id="ARBA00007811"/>
    </source>
</evidence>
<keyword evidence="8 13" id="KW-1133">Transmembrane helix</keyword>
<evidence type="ECO:0000256" key="6">
    <source>
        <dbReference type="ARBA" id="ARBA00022692"/>
    </source>
</evidence>
<evidence type="ECO:0000256" key="4">
    <source>
        <dbReference type="ARBA" id="ARBA00013122"/>
    </source>
</evidence>
<evidence type="ECO:0000256" key="12">
    <source>
        <dbReference type="ARBA" id="ARBA00023239"/>
    </source>
</evidence>
<dbReference type="Proteomes" id="UP000815325">
    <property type="component" value="Unassembled WGS sequence"/>
</dbReference>
<sequence length="206" mass="23331">MTLKTSYLLLYNTLQAVGWAVCLCTLLSGLGSNTVYNACSQYVRAFQGLAILESLHAALGIVPSNPGLALLQWAGRSNVLFLVLGRIPEASARRFRIVAVVRYPWYALSLVDKCPAFLTWLRYSLFIPIYPVGVLAEMLLLYQALPFIEARDMYSVSMPNPWNVGFSYLRFCQVGLFVYLPIWWQLYSTMLRQRKKKLGVEKSKSA</sequence>
<keyword evidence="15" id="KW-1185">Reference proteome</keyword>
<proteinExistence type="inferred from homology"/>